<feature type="compositionally biased region" description="Low complexity" evidence="1">
    <location>
        <begin position="962"/>
        <end position="974"/>
    </location>
</feature>
<feature type="compositionally biased region" description="Polar residues" evidence="1">
    <location>
        <begin position="276"/>
        <end position="286"/>
    </location>
</feature>
<dbReference type="InterPro" id="IPR028030">
    <property type="entry name" value="DUF4592"/>
</dbReference>
<comment type="caution">
    <text evidence="3">The sequence shown here is derived from an EMBL/GenBank/DDBJ whole genome shotgun (WGS) entry which is preliminary data.</text>
</comment>
<feature type="compositionally biased region" description="Polar residues" evidence="1">
    <location>
        <begin position="350"/>
        <end position="363"/>
    </location>
</feature>
<dbReference type="PANTHER" id="PTHR47743:SF1">
    <property type="entry name" value="CRACD-LIKE PROTEIN"/>
    <property type="match status" value="1"/>
</dbReference>
<feature type="region of interest" description="Disordered" evidence="1">
    <location>
        <begin position="263"/>
        <end position="370"/>
    </location>
</feature>
<evidence type="ECO:0000256" key="1">
    <source>
        <dbReference type="SAM" id="MobiDB-lite"/>
    </source>
</evidence>
<reference evidence="3" key="1">
    <citation type="journal article" date="2022" name="bioRxiv">
        <title>Sequencing and chromosome-scale assembly of the giantPleurodeles waltlgenome.</title>
        <authorList>
            <person name="Brown T."/>
            <person name="Elewa A."/>
            <person name="Iarovenko S."/>
            <person name="Subramanian E."/>
            <person name="Araus A.J."/>
            <person name="Petzold A."/>
            <person name="Susuki M."/>
            <person name="Suzuki K.-i.T."/>
            <person name="Hayashi T."/>
            <person name="Toyoda A."/>
            <person name="Oliveira C."/>
            <person name="Osipova E."/>
            <person name="Leigh N.D."/>
            <person name="Simon A."/>
            <person name="Yun M.H."/>
        </authorList>
    </citation>
    <scope>NUCLEOTIDE SEQUENCE</scope>
    <source>
        <strain evidence="3">20211129_DDA</strain>
        <tissue evidence="3">Liver</tissue>
    </source>
</reference>
<feature type="compositionally biased region" description="Polar residues" evidence="1">
    <location>
        <begin position="296"/>
        <end position="308"/>
    </location>
</feature>
<feature type="compositionally biased region" description="Basic and acidic residues" evidence="1">
    <location>
        <begin position="981"/>
        <end position="992"/>
    </location>
</feature>
<protein>
    <recommendedName>
        <fullName evidence="2">DUF4592 domain-containing protein</fullName>
    </recommendedName>
</protein>
<evidence type="ECO:0000259" key="2">
    <source>
        <dbReference type="Pfam" id="PF15262"/>
    </source>
</evidence>
<dbReference type="Proteomes" id="UP001066276">
    <property type="component" value="Chromosome 8"/>
</dbReference>
<dbReference type="InterPro" id="IPR026713">
    <property type="entry name" value="CRACD-like"/>
</dbReference>
<evidence type="ECO:0000313" key="4">
    <source>
        <dbReference type="Proteomes" id="UP001066276"/>
    </source>
</evidence>
<proteinExistence type="predicted"/>
<feature type="region of interest" description="Disordered" evidence="1">
    <location>
        <begin position="795"/>
        <end position="1030"/>
    </location>
</feature>
<gene>
    <name evidence="3" type="ORF">NDU88_006726</name>
</gene>
<feature type="compositionally biased region" description="Polar residues" evidence="1">
    <location>
        <begin position="547"/>
        <end position="568"/>
    </location>
</feature>
<feature type="compositionally biased region" description="Polar residues" evidence="1">
    <location>
        <begin position="993"/>
        <end position="1005"/>
    </location>
</feature>
<feature type="domain" description="DUF4592" evidence="2">
    <location>
        <begin position="202"/>
        <end position="343"/>
    </location>
</feature>
<feature type="compositionally biased region" description="Polar residues" evidence="1">
    <location>
        <begin position="628"/>
        <end position="637"/>
    </location>
</feature>
<feature type="region of interest" description="Disordered" evidence="1">
    <location>
        <begin position="130"/>
        <end position="161"/>
    </location>
</feature>
<feature type="compositionally biased region" description="Basic and acidic residues" evidence="1">
    <location>
        <begin position="859"/>
        <end position="880"/>
    </location>
</feature>
<dbReference type="EMBL" id="JANPWB010000012">
    <property type="protein sequence ID" value="KAJ1118535.1"/>
    <property type="molecule type" value="Genomic_DNA"/>
</dbReference>
<feature type="compositionally biased region" description="Polar residues" evidence="1">
    <location>
        <begin position="130"/>
        <end position="140"/>
    </location>
</feature>
<feature type="region of interest" description="Disordered" evidence="1">
    <location>
        <begin position="198"/>
        <end position="233"/>
    </location>
</feature>
<dbReference type="PANTHER" id="PTHR47743">
    <property type="entry name" value="KIAA1210 / KIAA1211 FAMILY MEMBER"/>
    <property type="match status" value="1"/>
</dbReference>
<accession>A0AAV7P063</accession>
<name>A0AAV7P063_PLEWA</name>
<feature type="region of interest" description="Disordered" evidence="1">
    <location>
        <begin position="614"/>
        <end position="637"/>
    </location>
</feature>
<feature type="compositionally biased region" description="Basic residues" evidence="1">
    <location>
        <begin position="328"/>
        <end position="348"/>
    </location>
</feature>
<dbReference type="AlphaFoldDB" id="A0AAV7P063"/>
<feature type="compositionally biased region" description="Basic and acidic residues" evidence="1">
    <location>
        <begin position="929"/>
        <end position="940"/>
    </location>
</feature>
<dbReference type="Pfam" id="PF15262">
    <property type="entry name" value="DUF4592"/>
    <property type="match status" value="1"/>
</dbReference>
<organism evidence="3 4">
    <name type="scientific">Pleurodeles waltl</name>
    <name type="common">Iberian ribbed newt</name>
    <dbReference type="NCBI Taxonomy" id="8319"/>
    <lineage>
        <taxon>Eukaryota</taxon>
        <taxon>Metazoa</taxon>
        <taxon>Chordata</taxon>
        <taxon>Craniata</taxon>
        <taxon>Vertebrata</taxon>
        <taxon>Euteleostomi</taxon>
        <taxon>Amphibia</taxon>
        <taxon>Batrachia</taxon>
        <taxon>Caudata</taxon>
        <taxon>Salamandroidea</taxon>
        <taxon>Salamandridae</taxon>
        <taxon>Pleurodelinae</taxon>
        <taxon>Pleurodeles</taxon>
    </lineage>
</organism>
<sequence length="1050" mass="115191">MLIHLCIPLNIPCRRAHTRCREQSACTLTSKVCSRAHSCTSVLCARASLCHPLLAAPQLRQRRLSSQYCTRELHIRATGIMDSKLREADSLADDASGKKKSKFKNFKKFFVIKKRKEALPSLDKIGLKPSQSTSDVTFTESVHLDDDSEDETGSHMGGRALSHDSIFIPDVVQEPQRPGRVFSQENVSDRIRTLQLKLQGTIVMGPPPLRIPSKRTDDTGASSEDDGLPRSPPEISLIQEALSPSTASRFSDSYKRLSNLSLAGTGSEEEELIPSGPSSRPLSPVSQLVVRPASSRAVSPQRSESHISPSADFDTPPQFLTCLDNSAAKHRLSIKPRNQRTNKTRKPSVKSLSESLNDLSSTPEEVDESDRMEAVGALAWENTASSDQGVEDSTKTVTGISGLHDFRMPQISYTTTEVEFSNPASEKSAAIEVSNVTAVELHCERSELSGPFVLESEERVHSDLGDVTKGTPGGKDLFKVYSISPKNIHGSAIRTLQTERKLQPHIPSSCDGSFTKDTTSAQSLPASIIDNSTAVGDATALYISPTEGVSSLRDPSTATSDFAQQNSRRSSHKHVEHTLHAVSPRSPFTPTIPSPSFKVGSSFAIAEKIKSSQVQISPKREDGVSVGQPGSITENRPSVNELGALRKFSVSSAWERPKTGTFNIKGNPENRLSVKSPKSKSDIPTSGKETHKQDGEHISEYLEIQPGIKTQGPPLDTELRPEEKGAPVCVSQTITAAPAVDDSLVYPLCQSDSKDQNPFQVKLRSTSLSLRYRSESSRETKGAKRYSAEIKVEKEAYSPVTKDEPTQIKRTEVTAVSPLNEHGNPKAKSHENIEAKPPLPRKPVLQHKAAYANTADVENQDRNPKSTDSRSESKEAEKRPSFYKFAEKSALSPVTTAELLKGVDIPSEPTWITRVKQKQWGLSEQQPTLDEKFPTPERNTESGVQNRNKENMEVASKQPAETNTSKTTFSTSKTTSDEPSQESRNDLKETCQRAHTVSQPISATQPLFVAEKEEKSHHPRASPATSDRPSWMELAKKKSQAWNDMPQIIK</sequence>
<evidence type="ECO:0000313" key="3">
    <source>
        <dbReference type="EMBL" id="KAJ1118535.1"/>
    </source>
</evidence>
<feature type="region of interest" description="Disordered" evidence="1">
    <location>
        <begin position="658"/>
        <end position="695"/>
    </location>
</feature>
<feature type="region of interest" description="Disordered" evidence="1">
    <location>
        <begin position="547"/>
        <end position="571"/>
    </location>
</feature>
<feature type="compositionally biased region" description="Basic and acidic residues" evidence="1">
    <location>
        <begin position="795"/>
        <end position="812"/>
    </location>
</feature>
<keyword evidence="4" id="KW-1185">Reference proteome</keyword>